<sequence>MAGDFAGGQFYLCGDAGSERPVLHASSEGQAGLVANNLREAVELVVGLPHRQDCLTFADFEPRSPVQEVLLARLRAAGSTEDAPARLA</sequence>
<proteinExistence type="predicted"/>
<name>A0ABU4VBQ3_9PSEU</name>
<evidence type="ECO:0000313" key="2">
    <source>
        <dbReference type="Proteomes" id="UP001285352"/>
    </source>
</evidence>
<organism evidence="1 2">
    <name type="scientific">Lentzea sokolovensis</name>
    <dbReference type="NCBI Taxonomy" id="3095429"/>
    <lineage>
        <taxon>Bacteria</taxon>
        <taxon>Bacillati</taxon>
        <taxon>Actinomycetota</taxon>
        <taxon>Actinomycetes</taxon>
        <taxon>Pseudonocardiales</taxon>
        <taxon>Pseudonocardiaceae</taxon>
        <taxon>Lentzea</taxon>
    </lineage>
</organism>
<dbReference type="Proteomes" id="UP001285352">
    <property type="component" value="Unassembled WGS sequence"/>
</dbReference>
<accession>A0ABU4VBQ3</accession>
<reference evidence="1 2" key="1">
    <citation type="submission" date="2023-11" db="EMBL/GenBank/DDBJ databases">
        <title>Lentzea sokolovensis, sp. nov., Lentzea kristufkii, sp. nov., and Lentzea miocenensis, sp. nov., rare actinobacteria from Sokolov Coal Basin, Miocene lacustrine sediment, Czech Republic.</title>
        <authorList>
            <person name="Lara A."/>
            <person name="Kotroba L."/>
            <person name="Nouioui I."/>
            <person name="Neumann-Schaal M."/>
            <person name="Mast Y."/>
            <person name="Chronakova A."/>
        </authorList>
    </citation>
    <scope>NUCLEOTIDE SEQUENCE [LARGE SCALE GENOMIC DNA]</scope>
    <source>
        <strain evidence="1 2">BCCO 10_0061</strain>
    </source>
</reference>
<evidence type="ECO:0000313" key="1">
    <source>
        <dbReference type="EMBL" id="MDX8148366.1"/>
    </source>
</evidence>
<dbReference type="EMBL" id="JAXAVU010000015">
    <property type="protein sequence ID" value="MDX8148366.1"/>
    <property type="molecule type" value="Genomic_DNA"/>
</dbReference>
<reference evidence="1 2" key="2">
    <citation type="submission" date="2023-11" db="EMBL/GenBank/DDBJ databases">
        <authorList>
            <person name="Lara A.C."/>
            <person name="Chronakova A."/>
        </authorList>
    </citation>
    <scope>NUCLEOTIDE SEQUENCE [LARGE SCALE GENOMIC DNA]</scope>
    <source>
        <strain evidence="1 2">BCCO 10_0061</strain>
    </source>
</reference>
<gene>
    <name evidence="1" type="ORF">SK854_40065</name>
</gene>
<keyword evidence="2" id="KW-1185">Reference proteome</keyword>
<protein>
    <submittedName>
        <fullName evidence="1">Uncharacterized protein</fullName>
    </submittedName>
</protein>
<dbReference type="RefSeq" id="WP_319980355.1">
    <property type="nucleotide sequence ID" value="NZ_JAXAVU010000015.1"/>
</dbReference>
<comment type="caution">
    <text evidence="1">The sequence shown here is derived from an EMBL/GenBank/DDBJ whole genome shotgun (WGS) entry which is preliminary data.</text>
</comment>